<gene>
    <name evidence="1" type="ORF">CLIB1444_03S04566</name>
</gene>
<name>A0ACA9Y525_9ASCO</name>
<evidence type="ECO:0000313" key="1">
    <source>
        <dbReference type="EMBL" id="CAH6720108.1"/>
    </source>
</evidence>
<sequence>MSMFMPIIAGHRGFKAQYPENTIGGFDKCFASGASSFETDLYLTTDEVLVVCHDANTKRTYQYENGDEADFIITQSSYEKDLKDLVNIKSGDKLLTFKHLLKWFSSYDLEENDPKIIMLDVKGTNVKKITKYIVSEALTIRDDINYWLQRFQFGYWDIEFVKYINQNEYFQELYDKYDITEKFQIYHITGNWKLSMAYIGYNHYLDATYGKERKLFKFTGVSLLYLATWSTDYLEKFIPFAKAEGLSIYNWTINNVFQYEYFVKVSKNAGIEHYGLISDDPSIMQAHKDKSHDKLDGRVVVTLSQQLSNWLFSQFLKLLPLKQPDYKSIVNGDERAMKKPPSKVGMYIFQICQRLGIF</sequence>
<dbReference type="Proteomes" id="UP001152531">
    <property type="component" value="Unassembled WGS sequence"/>
</dbReference>
<keyword evidence="2" id="KW-1185">Reference proteome</keyword>
<protein>
    <submittedName>
        <fullName evidence="1">Phosphatidylglycerol phospholipase C</fullName>
    </submittedName>
</protein>
<dbReference type="EMBL" id="CALSDN010000003">
    <property type="protein sequence ID" value="CAH6720108.1"/>
    <property type="molecule type" value="Genomic_DNA"/>
</dbReference>
<comment type="caution">
    <text evidence="1">The sequence shown here is derived from an EMBL/GenBank/DDBJ whole genome shotgun (WGS) entry which is preliminary data.</text>
</comment>
<organism evidence="1 2">
    <name type="scientific">[Candida] jaroonii</name>
    <dbReference type="NCBI Taxonomy" id="467808"/>
    <lineage>
        <taxon>Eukaryota</taxon>
        <taxon>Fungi</taxon>
        <taxon>Dikarya</taxon>
        <taxon>Ascomycota</taxon>
        <taxon>Saccharomycotina</taxon>
        <taxon>Pichiomycetes</taxon>
        <taxon>Debaryomycetaceae</taxon>
        <taxon>Yamadazyma</taxon>
    </lineage>
</organism>
<reference evidence="1" key="1">
    <citation type="submission" date="2022-06" db="EMBL/GenBank/DDBJ databases">
        <authorList>
            <person name="Legras J.-L."/>
            <person name="Devillers H."/>
            <person name="Grondin C."/>
        </authorList>
    </citation>
    <scope>NUCLEOTIDE SEQUENCE</scope>
    <source>
        <strain evidence="1">CLIB 1444</strain>
    </source>
</reference>
<accession>A0ACA9Y525</accession>
<proteinExistence type="predicted"/>
<evidence type="ECO:0000313" key="2">
    <source>
        <dbReference type="Proteomes" id="UP001152531"/>
    </source>
</evidence>